<comment type="similarity">
    <text evidence="3 16">Belongs to the galactose-1-phosphate uridylyltransferase type 1 family.</text>
</comment>
<dbReference type="PANTHER" id="PTHR11943">
    <property type="entry name" value="GALACTOSE-1-PHOSPHATE URIDYLYLTRANSFERASE"/>
    <property type="match status" value="1"/>
</dbReference>
<dbReference type="Pfam" id="PF02744">
    <property type="entry name" value="GalP_UDP_tr_C"/>
    <property type="match status" value="1"/>
</dbReference>
<dbReference type="NCBIfam" id="TIGR00209">
    <property type="entry name" value="galT_1"/>
    <property type="match status" value="1"/>
</dbReference>
<dbReference type="AlphaFoldDB" id="A0A4U6QCZ2"/>
<keyword evidence="9 15" id="KW-0862">Zinc</keyword>
<evidence type="ECO:0000256" key="13">
    <source>
        <dbReference type="NCBIfam" id="TIGR00209"/>
    </source>
</evidence>
<evidence type="ECO:0000256" key="7">
    <source>
        <dbReference type="ARBA" id="ARBA00022695"/>
    </source>
</evidence>
<evidence type="ECO:0000256" key="5">
    <source>
        <dbReference type="ARBA" id="ARBA00016340"/>
    </source>
</evidence>
<organism evidence="19 20">
    <name type="scientific">Nakamurella flava</name>
    <dbReference type="NCBI Taxonomy" id="2576308"/>
    <lineage>
        <taxon>Bacteria</taxon>
        <taxon>Bacillati</taxon>
        <taxon>Actinomycetota</taxon>
        <taxon>Actinomycetes</taxon>
        <taxon>Nakamurellales</taxon>
        <taxon>Nakamurellaceae</taxon>
        <taxon>Nakamurella</taxon>
    </lineage>
</organism>
<dbReference type="PIRSF" id="PIRSF000808">
    <property type="entry name" value="GalT"/>
    <property type="match status" value="1"/>
</dbReference>
<dbReference type="Gene3D" id="3.30.428.10">
    <property type="entry name" value="HIT-like"/>
    <property type="match status" value="2"/>
</dbReference>
<dbReference type="GO" id="GO:0033499">
    <property type="term" value="P:galactose catabolic process via UDP-galactose, Leloir pathway"/>
    <property type="evidence" value="ECO:0007669"/>
    <property type="project" value="TreeGrafter"/>
</dbReference>
<evidence type="ECO:0000256" key="16">
    <source>
        <dbReference type="RuleBase" id="RU000506"/>
    </source>
</evidence>
<evidence type="ECO:0000256" key="15">
    <source>
        <dbReference type="PIRSR" id="PIRSR000808-3"/>
    </source>
</evidence>
<keyword evidence="20" id="KW-1185">Reference proteome</keyword>
<evidence type="ECO:0000256" key="1">
    <source>
        <dbReference type="ARBA" id="ARBA00001107"/>
    </source>
</evidence>
<dbReference type="RefSeq" id="WP_137450972.1">
    <property type="nucleotide sequence ID" value="NZ_SZZH01000004.1"/>
</dbReference>
<keyword evidence="7 16" id="KW-0548">Nucleotidyltransferase</keyword>
<evidence type="ECO:0000256" key="4">
    <source>
        <dbReference type="ARBA" id="ARBA00012384"/>
    </source>
</evidence>
<dbReference type="PANTHER" id="PTHR11943:SF1">
    <property type="entry name" value="GALACTOSE-1-PHOSPHATE URIDYLYLTRANSFERASE"/>
    <property type="match status" value="1"/>
</dbReference>
<dbReference type="InterPro" id="IPR005850">
    <property type="entry name" value="GalP_Utransf_C"/>
</dbReference>
<evidence type="ECO:0000256" key="2">
    <source>
        <dbReference type="ARBA" id="ARBA00004947"/>
    </source>
</evidence>
<dbReference type="UniPathway" id="UPA00214"/>
<evidence type="ECO:0000313" key="19">
    <source>
        <dbReference type="EMBL" id="TKV57888.1"/>
    </source>
</evidence>
<feature type="domain" description="Galactose-1-phosphate uridyl transferase C-terminal" evidence="18">
    <location>
        <begin position="200"/>
        <end position="352"/>
    </location>
</feature>
<dbReference type="Pfam" id="PF01087">
    <property type="entry name" value="GalP_UDP_transf"/>
    <property type="match status" value="1"/>
</dbReference>
<evidence type="ECO:0000256" key="12">
    <source>
        <dbReference type="ARBA" id="ARBA00023277"/>
    </source>
</evidence>
<dbReference type="GO" id="GO:0008108">
    <property type="term" value="F:UDP-glucose:hexose-1-phosphate uridylyltransferase activity"/>
    <property type="evidence" value="ECO:0007669"/>
    <property type="project" value="UniProtKB-UniRule"/>
</dbReference>
<gene>
    <name evidence="19" type="primary">galT</name>
    <name evidence="19" type="ORF">FDO65_16985</name>
</gene>
<evidence type="ECO:0000313" key="20">
    <source>
        <dbReference type="Proteomes" id="UP000306985"/>
    </source>
</evidence>
<dbReference type="SUPFAM" id="SSF54197">
    <property type="entry name" value="HIT-like"/>
    <property type="match status" value="2"/>
</dbReference>
<keyword evidence="12 16" id="KW-0119">Carbohydrate metabolism</keyword>
<accession>A0A4U6QCZ2</accession>
<sequence length="362" mass="39873">MADGRQLFYFDETDHPGRVLHDPRELPTVLPASMVRYDALLGEWVGIAGHRQTRTYHPPANACPLCPSSDANASEIPSPTYDVVVFENRFPSFAGGEGTATVGDPAAWIGQSRPGSGRCEVVCFTSEHHTVLSRLPVRRMRTVIEAWTDRTAALSAEPGVEQVFCFENRGVEIGVTLAHPHGQIYGYPFVTPKTAAALRSAADYRQRTGRDLFADILAAEIDAEVRVVAQNDTWIAFVPFAARWPVEVHLYPRRPVRDLTGLDEAERDDLAALYLEVVRRMEGVFADSLPAITGVHQAPVHARDGDYRLHLEVFTIRRSEGRIKYLAGSESAMGAFVNDIAPESAAQRLRDVVLETAGEGVL</sequence>
<dbReference type="EMBL" id="SZZH01000004">
    <property type="protein sequence ID" value="TKV57888.1"/>
    <property type="molecule type" value="Genomic_DNA"/>
</dbReference>
<name>A0A4U6QCZ2_9ACTN</name>
<comment type="cofactor">
    <cofactor evidence="15">
        <name>Zn(2+)</name>
        <dbReference type="ChEBI" id="CHEBI:29105"/>
    </cofactor>
    <text evidence="15">Binds 1 zinc ion per subunit.</text>
</comment>
<evidence type="ECO:0000256" key="9">
    <source>
        <dbReference type="ARBA" id="ARBA00022833"/>
    </source>
</evidence>
<feature type="active site" description="Tele-UMP-histidine intermediate" evidence="14">
    <location>
        <position position="181"/>
    </location>
</feature>
<dbReference type="GO" id="GO:0005737">
    <property type="term" value="C:cytoplasm"/>
    <property type="evidence" value="ECO:0007669"/>
    <property type="project" value="TreeGrafter"/>
</dbReference>
<evidence type="ECO:0000256" key="14">
    <source>
        <dbReference type="PIRSR" id="PIRSR000808-1"/>
    </source>
</evidence>
<dbReference type="InterPro" id="IPR001937">
    <property type="entry name" value="GalP_UDPtransf1"/>
</dbReference>
<evidence type="ECO:0000256" key="10">
    <source>
        <dbReference type="ARBA" id="ARBA00023004"/>
    </source>
</evidence>
<dbReference type="InterPro" id="IPR019779">
    <property type="entry name" value="GalP_UDPtransf1_His-AS"/>
</dbReference>
<dbReference type="InterPro" id="IPR005849">
    <property type="entry name" value="GalP_Utransf_N"/>
</dbReference>
<comment type="catalytic activity">
    <reaction evidence="1 16">
        <text>alpha-D-galactose 1-phosphate + UDP-alpha-D-glucose = alpha-D-glucose 1-phosphate + UDP-alpha-D-galactose</text>
        <dbReference type="Rhea" id="RHEA:13989"/>
        <dbReference type="ChEBI" id="CHEBI:58336"/>
        <dbReference type="ChEBI" id="CHEBI:58601"/>
        <dbReference type="ChEBI" id="CHEBI:58885"/>
        <dbReference type="ChEBI" id="CHEBI:66914"/>
        <dbReference type="EC" id="2.7.7.12"/>
    </reaction>
</comment>
<keyword evidence="11 16" id="KW-0299">Galactose metabolism</keyword>
<feature type="binding site" evidence="15">
    <location>
        <position position="128"/>
    </location>
    <ligand>
        <name>Zn(2+)</name>
        <dbReference type="ChEBI" id="CHEBI:29105"/>
    </ligand>
</feature>
<keyword evidence="8 15" id="KW-0479">Metal-binding</keyword>
<feature type="binding site" evidence="15">
    <location>
        <position position="63"/>
    </location>
    <ligand>
        <name>Zn(2+)</name>
        <dbReference type="ChEBI" id="CHEBI:29105"/>
    </ligand>
</feature>
<dbReference type="Proteomes" id="UP000306985">
    <property type="component" value="Unassembled WGS sequence"/>
</dbReference>
<protein>
    <recommendedName>
        <fullName evidence="5 13">Galactose-1-phosphate uridylyltransferase</fullName>
        <ecNumber evidence="4 13">2.7.7.12</ecNumber>
    </recommendedName>
</protein>
<comment type="caution">
    <text evidence="19">The sequence shown here is derived from an EMBL/GenBank/DDBJ whole genome shotgun (WGS) entry which is preliminary data.</text>
</comment>
<evidence type="ECO:0000256" key="8">
    <source>
        <dbReference type="ARBA" id="ARBA00022723"/>
    </source>
</evidence>
<dbReference type="GO" id="GO:0008270">
    <property type="term" value="F:zinc ion binding"/>
    <property type="evidence" value="ECO:0007669"/>
    <property type="project" value="InterPro"/>
</dbReference>
<proteinExistence type="inferred from homology"/>
<dbReference type="FunFam" id="3.30.428.10:FF:000010">
    <property type="entry name" value="Galactose-1-phosphate uridylyltransferase"/>
    <property type="match status" value="1"/>
</dbReference>
<keyword evidence="10" id="KW-0408">Iron</keyword>
<evidence type="ECO:0000256" key="6">
    <source>
        <dbReference type="ARBA" id="ARBA00022679"/>
    </source>
</evidence>
<evidence type="ECO:0000256" key="3">
    <source>
        <dbReference type="ARBA" id="ARBA00010951"/>
    </source>
</evidence>
<dbReference type="InterPro" id="IPR036265">
    <property type="entry name" value="HIT-like_sf"/>
</dbReference>
<feature type="domain" description="Galactose-1-phosphate uridyl transferase N-terminal" evidence="17">
    <location>
        <begin position="35"/>
        <end position="190"/>
    </location>
</feature>
<dbReference type="EC" id="2.7.7.12" evidence="4 13"/>
<dbReference type="OrthoDB" id="9769064at2"/>
<reference evidence="19 20" key="1">
    <citation type="submission" date="2019-05" db="EMBL/GenBank/DDBJ databases">
        <title>Nakamurella sp. N5BH11, whole genome shotgun sequence.</title>
        <authorList>
            <person name="Tuo L."/>
        </authorList>
    </citation>
    <scope>NUCLEOTIDE SEQUENCE [LARGE SCALE GENOMIC DNA]</scope>
    <source>
        <strain evidence="19 20">N5BH11</strain>
    </source>
</reference>
<comment type="pathway">
    <text evidence="2 16">Carbohydrate metabolism; galactose metabolism.</text>
</comment>
<evidence type="ECO:0000256" key="11">
    <source>
        <dbReference type="ARBA" id="ARBA00023144"/>
    </source>
</evidence>
<keyword evidence="6 16" id="KW-0808">Transferase</keyword>
<feature type="binding site" evidence="15">
    <location>
        <position position="66"/>
    </location>
    <ligand>
        <name>Zn(2+)</name>
        <dbReference type="ChEBI" id="CHEBI:29105"/>
    </ligand>
</feature>
<dbReference type="PROSITE" id="PS00117">
    <property type="entry name" value="GAL_P_UDP_TRANSF_I"/>
    <property type="match status" value="1"/>
</dbReference>
<feature type="binding site" evidence="15">
    <location>
        <position position="179"/>
    </location>
    <ligand>
        <name>Zn(2+)</name>
        <dbReference type="ChEBI" id="CHEBI:29105"/>
    </ligand>
</feature>
<evidence type="ECO:0000259" key="18">
    <source>
        <dbReference type="Pfam" id="PF02744"/>
    </source>
</evidence>
<evidence type="ECO:0000259" key="17">
    <source>
        <dbReference type="Pfam" id="PF01087"/>
    </source>
</evidence>